<reference evidence="1" key="1">
    <citation type="journal article" date="2022" name="Int. J. Syst. Evol. Microbiol.">
        <title>Prevotella lacticifex sp. nov., isolated from the rumen of cows.</title>
        <authorList>
            <person name="Shinkai T."/>
            <person name="Ikeyama N."/>
            <person name="Kumagai M."/>
            <person name="Ohmori H."/>
            <person name="Sakamoto M."/>
            <person name="Ohkuma M."/>
            <person name="Mitsumori M."/>
        </authorList>
    </citation>
    <scope>NUCLEOTIDE SEQUENCE</scope>
    <source>
        <strain evidence="1">R5076</strain>
    </source>
</reference>
<evidence type="ECO:0000313" key="1">
    <source>
        <dbReference type="EMBL" id="GJG57501.1"/>
    </source>
</evidence>
<sequence>MNITYYSSNPVPVEYSEEEMKKVINDYLRSVKEEFSFNALSDYIVGRAIKEGKVANAANTQYSSNKMTPSSSILVSKILWNYIWNQKVFIAFGENPYTANYKDDTRFVVVK</sequence>
<dbReference type="EMBL" id="BPUB01000001">
    <property type="protein sequence ID" value="GJG57501.1"/>
    <property type="molecule type" value="Genomic_DNA"/>
</dbReference>
<dbReference type="GeneID" id="72468406"/>
<dbReference type="RefSeq" id="WP_223929560.1">
    <property type="nucleotide sequence ID" value="NZ_BPTU01000003.1"/>
</dbReference>
<dbReference type="AlphaFoldDB" id="A0A9R1CU92"/>
<name>A0A9R1CU92_9BACT</name>
<dbReference type="Proteomes" id="UP000825483">
    <property type="component" value="Unassembled WGS sequence"/>
</dbReference>
<protein>
    <submittedName>
        <fullName evidence="1">Uncharacterized protein</fullName>
    </submittedName>
</protein>
<accession>A0A9R1CU92</accession>
<gene>
    <name evidence="1" type="ORF">PRLR5076_03520</name>
</gene>
<evidence type="ECO:0000313" key="2">
    <source>
        <dbReference type="Proteomes" id="UP000825483"/>
    </source>
</evidence>
<organism evidence="1 2">
    <name type="scientific">Prevotella lacticifex</name>
    <dbReference type="NCBI Taxonomy" id="2854755"/>
    <lineage>
        <taxon>Bacteria</taxon>
        <taxon>Pseudomonadati</taxon>
        <taxon>Bacteroidota</taxon>
        <taxon>Bacteroidia</taxon>
        <taxon>Bacteroidales</taxon>
        <taxon>Prevotellaceae</taxon>
        <taxon>Prevotella</taxon>
    </lineage>
</organism>
<comment type="caution">
    <text evidence="1">The sequence shown here is derived from an EMBL/GenBank/DDBJ whole genome shotgun (WGS) entry which is preliminary data.</text>
</comment>
<keyword evidence="2" id="KW-1185">Reference proteome</keyword>
<proteinExistence type="predicted"/>